<evidence type="ECO:0000313" key="4">
    <source>
        <dbReference type="EMBL" id="KAH7245195.1"/>
    </source>
</evidence>
<feature type="transmembrane region" description="Helical" evidence="2">
    <location>
        <begin position="50"/>
        <end position="71"/>
    </location>
</feature>
<dbReference type="Gene3D" id="3.40.720.10">
    <property type="entry name" value="Alkaline Phosphatase, subunit A"/>
    <property type="match status" value="1"/>
</dbReference>
<keyword evidence="2" id="KW-0472">Membrane</keyword>
<dbReference type="EMBL" id="JAGPXF010000004">
    <property type="protein sequence ID" value="KAH7245195.1"/>
    <property type="molecule type" value="Genomic_DNA"/>
</dbReference>
<feature type="transmembrane region" description="Helical" evidence="2">
    <location>
        <begin position="131"/>
        <end position="153"/>
    </location>
</feature>
<feature type="transmembrane region" description="Helical" evidence="2">
    <location>
        <begin position="92"/>
        <end position="111"/>
    </location>
</feature>
<dbReference type="Pfam" id="PF00884">
    <property type="entry name" value="Sulfatase"/>
    <property type="match status" value="1"/>
</dbReference>
<feature type="domain" description="Sulfatase N-terminal" evidence="3">
    <location>
        <begin position="454"/>
        <end position="724"/>
    </location>
</feature>
<evidence type="ECO:0000259" key="3">
    <source>
        <dbReference type="Pfam" id="PF00884"/>
    </source>
</evidence>
<organism evidence="4 5">
    <name type="scientific">Fusarium tricinctum</name>
    <dbReference type="NCBI Taxonomy" id="61284"/>
    <lineage>
        <taxon>Eukaryota</taxon>
        <taxon>Fungi</taxon>
        <taxon>Dikarya</taxon>
        <taxon>Ascomycota</taxon>
        <taxon>Pezizomycotina</taxon>
        <taxon>Sordariomycetes</taxon>
        <taxon>Hypocreomycetidae</taxon>
        <taxon>Hypocreales</taxon>
        <taxon>Nectriaceae</taxon>
        <taxon>Fusarium</taxon>
        <taxon>Fusarium tricinctum species complex</taxon>
    </lineage>
</organism>
<keyword evidence="5" id="KW-1185">Reference proteome</keyword>
<dbReference type="OrthoDB" id="103349at2759"/>
<keyword evidence="2" id="KW-1133">Transmembrane helix</keyword>
<dbReference type="InterPro" id="IPR052701">
    <property type="entry name" value="GAG_Ulvan_Degrading_Sulfatases"/>
</dbReference>
<dbReference type="PANTHER" id="PTHR43751:SF3">
    <property type="entry name" value="SULFATASE N-TERMINAL DOMAIN-CONTAINING PROTEIN"/>
    <property type="match status" value="1"/>
</dbReference>
<evidence type="ECO:0000256" key="2">
    <source>
        <dbReference type="SAM" id="Phobius"/>
    </source>
</evidence>
<feature type="compositionally biased region" description="Basic and acidic residues" evidence="1">
    <location>
        <begin position="212"/>
        <end position="227"/>
    </location>
</feature>
<comment type="caution">
    <text evidence="4">The sequence shown here is derived from an EMBL/GenBank/DDBJ whole genome shotgun (WGS) entry which is preliminary data.</text>
</comment>
<protein>
    <submittedName>
        <fullName evidence="4">Alkaline-phosphatase-like protein</fullName>
    </submittedName>
</protein>
<dbReference type="SUPFAM" id="SSF53649">
    <property type="entry name" value="Alkaline phosphatase-like"/>
    <property type="match status" value="1"/>
</dbReference>
<feature type="transmembrane region" description="Helical" evidence="2">
    <location>
        <begin position="260"/>
        <end position="279"/>
    </location>
</feature>
<evidence type="ECO:0000313" key="5">
    <source>
        <dbReference type="Proteomes" id="UP000813427"/>
    </source>
</evidence>
<sequence length="864" mass="97926">MVSFRKMSSLICSRLANRKFAFALVTLAVCAAKGVHLHNHRSSVAPKRMILFFFSFFTQDILLLLLIRLLLSHWVPSFPGKLRNLVYVVSTYLITYNVSLGIVSVSFYLVAGSEIHWRNIGFISDPSARAVLFSGFTAFLGVLCLCLCLSGVLQTACYGLFGWGADIVNWPIAFVWRKLCCCTSRRNSYHQLSQGNTKYDLPQWSDNSDTGSSHDENSDDEYKEKSKSRSPTASPRRSSRGLTASGSSTWKSRCGRVLRVLPYIIVSILLTALFTLTFLRPKDPSLIFLSWTSGLLPFVDFASTSPFLDDLPSVFGNGIQRSWDERTALVLPKPLSWLPKDKTPVQGFEDWYANEPHYSSASDPMKISNLDEPLRESLRGKLQDIKIRHVVMLFLESTRNDVFPIKKDGLIWNRFADTFPDKKLPQEVQDKLASLTPTANFLTGDYEDGFEHANQTKRGGIHFTNAHTAGTYTLKSMTGTVCGVAPLVGDFNLEHSHHIYQPCLPHVLEAMNKAENTETQEDKWNSYFYQAATTDYDNQHNLMAAMGYPRKHTIGREYLRSPAARHGAVTLPDINEFAFQEDPLEDYINDVFDTAAKEKSRVFLTHLTSTSHHRFHMPKTEEYTPLAKGLDMMSRYINTIGYDDKWIRKILDVLDKQGIANETLVILQGDHGTSLPENDYASPYYNPNIGVDHVPLILSHPQLPPFNVDDAVHSTQVLPTILDILLETGSLSETSRKAASDLIRNYEGQSLLRPLNTANKTSGQGQWQFTVTNPGRAMLTVRDARYPDRHLVVPVIENVDWRLTDLSVDPHEHDSVQALDFESFIHSVEERYGREMAEWAEEGAFVTRWFVKENSRRWRFDHQG</sequence>
<reference evidence="4" key="1">
    <citation type="journal article" date="2021" name="Nat. Commun.">
        <title>Genetic determinants of endophytism in the Arabidopsis root mycobiome.</title>
        <authorList>
            <person name="Mesny F."/>
            <person name="Miyauchi S."/>
            <person name="Thiergart T."/>
            <person name="Pickel B."/>
            <person name="Atanasova L."/>
            <person name="Karlsson M."/>
            <person name="Huettel B."/>
            <person name="Barry K.W."/>
            <person name="Haridas S."/>
            <person name="Chen C."/>
            <person name="Bauer D."/>
            <person name="Andreopoulos W."/>
            <person name="Pangilinan J."/>
            <person name="LaButti K."/>
            <person name="Riley R."/>
            <person name="Lipzen A."/>
            <person name="Clum A."/>
            <person name="Drula E."/>
            <person name="Henrissat B."/>
            <person name="Kohler A."/>
            <person name="Grigoriev I.V."/>
            <person name="Martin F.M."/>
            <person name="Hacquard S."/>
        </authorList>
    </citation>
    <scope>NUCLEOTIDE SEQUENCE</scope>
    <source>
        <strain evidence="4">MPI-SDFR-AT-0068</strain>
    </source>
</reference>
<dbReference type="AlphaFoldDB" id="A0A8K0WAV1"/>
<dbReference type="Proteomes" id="UP000813427">
    <property type="component" value="Unassembled WGS sequence"/>
</dbReference>
<gene>
    <name evidence="4" type="ORF">BKA59DRAFT_526736</name>
</gene>
<dbReference type="PANTHER" id="PTHR43751">
    <property type="entry name" value="SULFATASE"/>
    <property type="match status" value="1"/>
</dbReference>
<feature type="region of interest" description="Disordered" evidence="1">
    <location>
        <begin position="201"/>
        <end position="249"/>
    </location>
</feature>
<evidence type="ECO:0000256" key="1">
    <source>
        <dbReference type="SAM" id="MobiDB-lite"/>
    </source>
</evidence>
<dbReference type="InterPro" id="IPR000917">
    <property type="entry name" value="Sulfatase_N"/>
</dbReference>
<accession>A0A8K0WAV1</accession>
<keyword evidence="2" id="KW-0812">Transmembrane</keyword>
<proteinExistence type="predicted"/>
<dbReference type="InterPro" id="IPR017850">
    <property type="entry name" value="Alkaline_phosphatase_core_sf"/>
</dbReference>
<name>A0A8K0WAV1_9HYPO</name>